<evidence type="ECO:0000256" key="2">
    <source>
        <dbReference type="ARBA" id="ARBA00022737"/>
    </source>
</evidence>
<dbReference type="AlphaFoldDB" id="A0A1S4B2U3"/>
<accession>A0A1S4B2U3</accession>
<protein>
    <submittedName>
        <fullName evidence="4">Pentatricopeptide repeat-containing protein At1g62680, mitochondrial-like</fullName>
    </submittedName>
</protein>
<feature type="repeat" description="PPR" evidence="3">
    <location>
        <begin position="79"/>
        <end position="113"/>
    </location>
</feature>
<feature type="repeat" description="PPR" evidence="3">
    <location>
        <begin position="44"/>
        <end position="78"/>
    </location>
</feature>
<dbReference type="InterPro" id="IPR002885">
    <property type="entry name" value="PPR_rpt"/>
</dbReference>
<sequence>MDGKDVEPDVVTYSVIIDGYCLRGQMDRARSLFDSMIDKSIKPNIFSYSILINGYCKKKKLDESMHLFYEISRNGLNPRNVKYSTILKGLFDAGRTDFAEKFFAEMLSTGLKPDLCTNCILLGGYFHNGLVKKAMLLFYELEIKREDTYIQLYNVVQGFLKFSKISEMITFLKEMTGNDFSFDASTVELLIDVIAKDPSLLNMIPQFPLGNKK</sequence>
<keyword evidence="2" id="KW-0677">Repeat</keyword>
<dbReference type="OrthoDB" id="1300933at2759"/>
<dbReference type="OMA" id="MSKRNIC"/>
<dbReference type="PANTHER" id="PTHR46128">
    <property type="entry name" value="MITOCHONDRIAL GROUP I INTRON SPLICING FACTOR CCM1"/>
    <property type="match status" value="1"/>
</dbReference>
<name>A0A1S4B2U3_TOBAC</name>
<dbReference type="InterPro" id="IPR050872">
    <property type="entry name" value="PPR_P_subfamily"/>
</dbReference>
<gene>
    <name evidence="4" type="primary">LOC107803866</name>
</gene>
<dbReference type="Pfam" id="PF13041">
    <property type="entry name" value="PPR_2"/>
    <property type="match status" value="2"/>
</dbReference>
<dbReference type="RefSeq" id="XP_016483146.1">
    <property type="nucleotide sequence ID" value="XM_016627660.1"/>
</dbReference>
<dbReference type="PROSITE" id="PS51375">
    <property type="entry name" value="PPR"/>
    <property type="match status" value="3"/>
</dbReference>
<evidence type="ECO:0000256" key="3">
    <source>
        <dbReference type="PROSITE-ProRule" id="PRU00708"/>
    </source>
</evidence>
<reference evidence="4" key="1">
    <citation type="submission" date="2025-08" db="UniProtKB">
        <authorList>
            <consortium name="RefSeq"/>
        </authorList>
    </citation>
    <scope>IDENTIFICATION</scope>
</reference>
<dbReference type="SMR" id="A0A1S4B2U3"/>
<evidence type="ECO:0000313" key="4">
    <source>
        <dbReference type="RefSeq" id="XP_016483146.1"/>
    </source>
</evidence>
<dbReference type="Gene3D" id="1.25.40.10">
    <property type="entry name" value="Tetratricopeptide repeat domain"/>
    <property type="match status" value="2"/>
</dbReference>
<organism evidence="4">
    <name type="scientific">Nicotiana tabacum</name>
    <name type="common">Common tobacco</name>
    <dbReference type="NCBI Taxonomy" id="4097"/>
    <lineage>
        <taxon>Eukaryota</taxon>
        <taxon>Viridiplantae</taxon>
        <taxon>Streptophyta</taxon>
        <taxon>Embryophyta</taxon>
        <taxon>Tracheophyta</taxon>
        <taxon>Spermatophyta</taxon>
        <taxon>Magnoliopsida</taxon>
        <taxon>eudicotyledons</taxon>
        <taxon>Gunneridae</taxon>
        <taxon>Pentapetalae</taxon>
        <taxon>asterids</taxon>
        <taxon>lamiids</taxon>
        <taxon>Solanales</taxon>
        <taxon>Solanaceae</taxon>
        <taxon>Nicotianoideae</taxon>
        <taxon>Nicotianeae</taxon>
        <taxon>Nicotiana</taxon>
    </lineage>
</organism>
<comment type="similarity">
    <text evidence="1">Belongs to the PPR family. P subfamily.</text>
</comment>
<dbReference type="InterPro" id="IPR011990">
    <property type="entry name" value="TPR-like_helical_dom_sf"/>
</dbReference>
<proteinExistence type="inferred from homology"/>
<dbReference type="NCBIfam" id="TIGR00756">
    <property type="entry name" value="PPR"/>
    <property type="match status" value="3"/>
</dbReference>
<dbReference type="KEGG" id="nta:107803866"/>
<feature type="repeat" description="PPR" evidence="3">
    <location>
        <begin position="9"/>
        <end position="43"/>
    </location>
</feature>
<dbReference type="PANTHER" id="PTHR46128:SF358">
    <property type="entry name" value="TETRATRICOPEPTIDE REPEAT (TPR)-LIKE SUPERFAMILY PROTEIN"/>
    <property type="match status" value="1"/>
</dbReference>
<dbReference type="PaxDb" id="4097-A0A1S4B2U3"/>
<evidence type="ECO:0000256" key="1">
    <source>
        <dbReference type="ARBA" id="ARBA00007626"/>
    </source>
</evidence>